<reference evidence="2 3" key="1">
    <citation type="journal article" date="2012" name="Science">
        <title>The Paleozoic origin of enzymatic lignin decomposition reconstructed from 31 fungal genomes.</title>
        <authorList>
            <person name="Floudas D."/>
            <person name="Binder M."/>
            <person name="Riley R."/>
            <person name="Barry K."/>
            <person name="Blanchette R.A."/>
            <person name="Henrissat B."/>
            <person name="Martinez A.T."/>
            <person name="Otillar R."/>
            <person name="Spatafora J.W."/>
            <person name="Yadav J.S."/>
            <person name="Aerts A."/>
            <person name="Benoit I."/>
            <person name="Boyd A."/>
            <person name="Carlson A."/>
            <person name="Copeland A."/>
            <person name="Coutinho P.M."/>
            <person name="de Vries R.P."/>
            <person name="Ferreira P."/>
            <person name="Findley K."/>
            <person name="Foster B."/>
            <person name="Gaskell J."/>
            <person name="Glotzer D."/>
            <person name="Gorecki P."/>
            <person name="Heitman J."/>
            <person name="Hesse C."/>
            <person name="Hori C."/>
            <person name="Igarashi K."/>
            <person name="Jurgens J.A."/>
            <person name="Kallen N."/>
            <person name="Kersten P."/>
            <person name="Kohler A."/>
            <person name="Kuees U."/>
            <person name="Kumar T.K.A."/>
            <person name="Kuo A."/>
            <person name="LaButti K."/>
            <person name="Larrondo L.F."/>
            <person name="Lindquist E."/>
            <person name="Ling A."/>
            <person name="Lombard V."/>
            <person name="Lucas S."/>
            <person name="Lundell T."/>
            <person name="Martin R."/>
            <person name="McLaughlin D.J."/>
            <person name="Morgenstern I."/>
            <person name="Morin E."/>
            <person name="Murat C."/>
            <person name="Nagy L.G."/>
            <person name="Nolan M."/>
            <person name="Ohm R.A."/>
            <person name="Patyshakuliyeva A."/>
            <person name="Rokas A."/>
            <person name="Ruiz-Duenas F.J."/>
            <person name="Sabat G."/>
            <person name="Salamov A."/>
            <person name="Samejima M."/>
            <person name="Schmutz J."/>
            <person name="Slot J.C."/>
            <person name="St John F."/>
            <person name="Stenlid J."/>
            <person name="Sun H."/>
            <person name="Sun S."/>
            <person name="Syed K."/>
            <person name="Tsang A."/>
            <person name="Wiebenga A."/>
            <person name="Young D."/>
            <person name="Pisabarro A."/>
            <person name="Eastwood D.C."/>
            <person name="Martin F."/>
            <person name="Cullen D."/>
            <person name="Grigoriev I.V."/>
            <person name="Hibbett D.S."/>
        </authorList>
    </citation>
    <scope>NUCLEOTIDE SEQUENCE [LARGE SCALE GENOMIC DNA]</scope>
    <source>
        <strain evidence="2 3">MD-104</strain>
    </source>
</reference>
<accession>A0A2H3JL99</accession>
<feature type="region of interest" description="Disordered" evidence="1">
    <location>
        <begin position="469"/>
        <end position="504"/>
    </location>
</feature>
<organism evidence="2 3">
    <name type="scientific">Wolfiporia cocos (strain MD-104)</name>
    <name type="common">Brown rot fungus</name>
    <dbReference type="NCBI Taxonomy" id="742152"/>
    <lineage>
        <taxon>Eukaryota</taxon>
        <taxon>Fungi</taxon>
        <taxon>Dikarya</taxon>
        <taxon>Basidiomycota</taxon>
        <taxon>Agaricomycotina</taxon>
        <taxon>Agaricomycetes</taxon>
        <taxon>Polyporales</taxon>
        <taxon>Phaeolaceae</taxon>
        <taxon>Wolfiporia</taxon>
    </lineage>
</organism>
<evidence type="ECO:0000313" key="3">
    <source>
        <dbReference type="Proteomes" id="UP000218811"/>
    </source>
</evidence>
<keyword evidence="3" id="KW-1185">Reference proteome</keyword>
<dbReference type="AlphaFoldDB" id="A0A2H3JL99"/>
<dbReference type="Proteomes" id="UP000218811">
    <property type="component" value="Unassembled WGS sequence"/>
</dbReference>
<evidence type="ECO:0000256" key="1">
    <source>
        <dbReference type="SAM" id="MobiDB-lite"/>
    </source>
</evidence>
<feature type="compositionally biased region" description="Low complexity" evidence="1">
    <location>
        <begin position="469"/>
        <end position="487"/>
    </location>
</feature>
<dbReference type="OrthoDB" id="2693186at2759"/>
<name>A0A2H3JL99_WOLCO</name>
<gene>
    <name evidence="2" type="ORF">WOLCODRAFT_167472</name>
</gene>
<sequence length="504" mass="56735">MSSTPTVTVRYLFHNGKANPSGVDVPVGTRMDQLRKAIGDDLGLSRVESQSLTLWKPNEELFIKDEKMMKAKDVLKKRIEGAKGRLDAVAREMEFNEHVNELIDNGVEQRNNNLVHVVVAVDLPAIEEFLQAQRIRGLIGSEQKARFYVNKLRRFDLRDLLIPENKISFPHDRDGTIVTVRLSNPNEIDNAPIFVNNLITSLKRKRIIPSELVSTDNYKFLSQAIGADALNENFESGSLNNLNQQQQELLTYRLAVTKCAPLITYIKSRSSFYKDQHFTGYLVDPILADIDGVQYNKSVEAMPSILVGDRSPKTSYTYKPKSDFMLSTASALPDKSALPLILGECVSDPENETDRARMLLQAAVYVRVGNHFRRGDNAFVQLCIYLNKNLEAERYLVYQDDRSNDDAVTILHDAVFKLAEPREAMQFALQLYNYRQHEMQSLVDGFDNKMDADLQALSEAMKDLGLGSLSSASKQSTTKKSSRQGSSMGTITEHYAHSTTSDPI</sequence>
<dbReference type="EMBL" id="KB467931">
    <property type="protein sequence ID" value="PCH37414.1"/>
    <property type="molecule type" value="Genomic_DNA"/>
</dbReference>
<evidence type="ECO:0000313" key="2">
    <source>
        <dbReference type="EMBL" id="PCH37414.1"/>
    </source>
</evidence>
<protein>
    <submittedName>
        <fullName evidence="2">Uncharacterized protein</fullName>
    </submittedName>
</protein>
<proteinExistence type="predicted"/>